<evidence type="ECO:0000313" key="5">
    <source>
        <dbReference type="Proteomes" id="UP000177230"/>
    </source>
</evidence>
<dbReference type="InterPro" id="IPR019554">
    <property type="entry name" value="Soluble_ligand-bd"/>
</dbReference>
<dbReference type="GO" id="GO:0015159">
    <property type="term" value="F:polysaccharide transmembrane transporter activity"/>
    <property type="evidence" value="ECO:0007669"/>
    <property type="project" value="InterPro"/>
</dbReference>
<feature type="domain" description="Soluble ligand binding" evidence="3">
    <location>
        <begin position="47"/>
        <end position="92"/>
    </location>
</feature>
<dbReference type="Proteomes" id="UP000177230">
    <property type="component" value="Unassembled WGS sequence"/>
</dbReference>
<dbReference type="EMBL" id="MFFM01000034">
    <property type="protein sequence ID" value="OGF12140.1"/>
    <property type="molecule type" value="Genomic_DNA"/>
</dbReference>
<feature type="chain" id="PRO_5009520710" description="Soluble ligand binding domain-containing protein" evidence="2">
    <location>
        <begin position="25"/>
        <end position="158"/>
    </location>
</feature>
<protein>
    <recommendedName>
        <fullName evidence="3">Soluble ligand binding domain-containing protein</fullName>
    </recommendedName>
</protein>
<dbReference type="Gene3D" id="3.10.560.10">
    <property type="entry name" value="Outer membrane lipoprotein wza domain like"/>
    <property type="match status" value="1"/>
</dbReference>
<evidence type="ECO:0000313" key="4">
    <source>
        <dbReference type="EMBL" id="OGF12140.1"/>
    </source>
</evidence>
<gene>
    <name evidence="4" type="ORF">A2024_03910</name>
</gene>
<proteinExistence type="predicted"/>
<keyword evidence="1" id="KW-0812">Transmembrane</keyword>
<reference evidence="4 5" key="1">
    <citation type="journal article" date="2016" name="Nat. Commun.">
        <title>Thousands of microbial genomes shed light on interconnected biogeochemical processes in an aquifer system.</title>
        <authorList>
            <person name="Anantharaman K."/>
            <person name="Brown C.T."/>
            <person name="Hug L.A."/>
            <person name="Sharon I."/>
            <person name="Castelle C.J."/>
            <person name="Probst A.J."/>
            <person name="Thomas B.C."/>
            <person name="Singh A."/>
            <person name="Wilkins M.J."/>
            <person name="Karaoz U."/>
            <person name="Brodie E.L."/>
            <person name="Williams K.H."/>
            <person name="Hubbard S.S."/>
            <person name="Banfield J.F."/>
        </authorList>
    </citation>
    <scope>NUCLEOTIDE SEQUENCE [LARGE SCALE GENOMIC DNA]</scope>
</reference>
<keyword evidence="1" id="KW-0472">Membrane</keyword>
<name>A0A1F5RCE9_9BACT</name>
<keyword evidence="1" id="KW-1133">Transmembrane helix</keyword>
<dbReference type="InterPro" id="IPR049712">
    <property type="entry name" value="Poly_export"/>
</dbReference>
<feature type="signal peptide" evidence="2">
    <location>
        <begin position="1"/>
        <end position="24"/>
    </location>
</feature>
<keyword evidence="2" id="KW-0732">Signal</keyword>
<organism evidence="4 5">
    <name type="scientific">Candidatus Edwardsbacteria bacterium GWF2_54_11</name>
    <dbReference type="NCBI Taxonomy" id="1817851"/>
    <lineage>
        <taxon>Bacteria</taxon>
        <taxon>Candidatus Edwardsiibacteriota</taxon>
    </lineage>
</organism>
<evidence type="ECO:0000259" key="3">
    <source>
        <dbReference type="Pfam" id="PF10531"/>
    </source>
</evidence>
<dbReference type="PANTHER" id="PTHR33619">
    <property type="entry name" value="POLYSACCHARIDE EXPORT PROTEIN GFCE-RELATED"/>
    <property type="match status" value="1"/>
</dbReference>
<dbReference type="Pfam" id="PF10531">
    <property type="entry name" value="SLBB"/>
    <property type="match status" value="1"/>
</dbReference>
<comment type="caution">
    <text evidence="4">The sequence shown here is derived from an EMBL/GenBank/DDBJ whole genome shotgun (WGS) entry which is preliminary data.</text>
</comment>
<accession>A0A1F5RCE9</accession>
<feature type="transmembrane region" description="Helical" evidence="1">
    <location>
        <begin position="137"/>
        <end position="154"/>
    </location>
</feature>
<dbReference type="SUPFAM" id="SSF142984">
    <property type="entry name" value="Nqo1 middle domain-like"/>
    <property type="match status" value="1"/>
</dbReference>
<dbReference type="AlphaFoldDB" id="A0A1F5RCE9"/>
<dbReference type="PANTHER" id="PTHR33619:SF3">
    <property type="entry name" value="POLYSACCHARIDE EXPORT PROTEIN GFCE-RELATED"/>
    <property type="match status" value="1"/>
</dbReference>
<evidence type="ECO:0000256" key="1">
    <source>
        <dbReference type="SAM" id="Phobius"/>
    </source>
</evidence>
<sequence>MKLMVKLAILSLVVTIPGSSFIMAQDAPSFKKEEFYMDAGQRLLIEVHVWGEVNSPGMYRVPDGSTVLDLMSRAGGPTQYAALSRVRLSSHDGAKRLNQKINIDKYLNSTKQVAIPALKPGDTVMIPRNARFFWKDAIGFVADLAVIANVYYLISRNR</sequence>
<evidence type="ECO:0000256" key="2">
    <source>
        <dbReference type="SAM" id="SignalP"/>
    </source>
</evidence>